<protein>
    <submittedName>
        <fullName evidence="3">ABC transporter</fullName>
    </submittedName>
</protein>
<feature type="region of interest" description="Disordered" evidence="1">
    <location>
        <begin position="47"/>
        <end position="67"/>
    </location>
</feature>
<dbReference type="PROSITE" id="PS51257">
    <property type="entry name" value="PROKAR_LIPOPROTEIN"/>
    <property type="match status" value="1"/>
</dbReference>
<evidence type="ECO:0000256" key="2">
    <source>
        <dbReference type="SAM" id="SignalP"/>
    </source>
</evidence>
<evidence type="ECO:0000256" key="1">
    <source>
        <dbReference type="SAM" id="MobiDB-lite"/>
    </source>
</evidence>
<dbReference type="PATRIC" id="fig|1079994.3.peg.1332"/>
<feature type="signal peptide" evidence="2">
    <location>
        <begin position="1"/>
        <end position="34"/>
    </location>
</feature>
<keyword evidence="4" id="KW-1185">Reference proteome</keyword>
<dbReference type="EMBL" id="LDRK01000027">
    <property type="protein sequence ID" value="KTR86173.1"/>
    <property type="molecule type" value="Genomic_DNA"/>
</dbReference>
<dbReference type="SUPFAM" id="SSF50969">
    <property type="entry name" value="YVTN repeat-like/Quinoprotein amine dehydrogenase"/>
    <property type="match status" value="1"/>
</dbReference>
<sequence length="427" mass="42883">MFPHSSRPSRTAALAGVAALGILLAGCSASPAGAPAVDDAATAGEAAAGEASASDDTGAGHGKIEGAVEAPEPPLHLVSIDAGGSVSLLDLLDGTETELGPVRAPESVTTDGRYAFVADDRGVDIVDSGAWTWDHVDHFHYYRATPAVPGSVEGSGVATVATGMLSTAGGTGVFFPESGEAVLLDNAALSQGEIRETLRLEVAPHDGIMAPLGTGALVTEASSGGDVERLRAVDAEGSEVDAIACADASGTITTRLALVVGCADGAVLATAEEGATELTKVPYPEGAAPAATEFSARKGRPTVAGLGDGSGVWLLDTREQSWRWIPMPERPAAATAVDDESEHLVALAPDGSVRVFDGSGAEVAATDPLVGAADGGGRASLTVDAQRAYVNDPATGVVHEIDYADGARVARTLELGTAADFVVETGR</sequence>
<dbReference type="InterPro" id="IPR015943">
    <property type="entry name" value="WD40/YVTN_repeat-like_dom_sf"/>
</dbReference>
<gene>
    <name evidence="3" type="ORF">NS354_06205</name>
</gene>
<feature type="chain" id="PRO_5007544421" evidence="2">
    <location>
        <begin position="35"/>
        <end position="427"/>
    </location>
</feature>
<dbReference type="Gene3D" id="2.130.10.10">
    <property type="entry name" value="YVTN repeat-like/Quinoprotein amine dehydrogenase"/>
    <property type="match status" value="1"/>
</dbReference>
<organism evidence="3 4">
    <name type="scientific">Leucobacter chromiiresistens</name>
    <dbReference type="NCBI Taxonomy" id="1079994"/>
    <lineage>
        <taxon>Bacteria</taxon>
        <taxon>Bacillati</taxon>
        <taxon>Actinomycetota</taxon>
        <taxon>Actinomycetes</taxon>
        <taxon>Micrococcales</taxon>
        <taxon>Microbacteriaceae</taxon>
        <taxon>Leucobacter</taxon>
    </lineage>
</organism>
<evidence type="ECO:0000313" key="3">
    <source>
        <dbReference type="EMBL" id="KTR86173.1"/>
    </source>
</evidence>
<dbReference type="OrthoDB" id="60524at2"/>
<dbReference type="AlphaFoldDB" id="A0A147EP69"/>
<name>A0A147EP69_9MICO</name>
<proteinExistence type="predicted"/>
<dbReference type="InterPro" id="IPR011044">
    <property type="entry name" value="Quino_amine_DH_bsu"/>
</dbReference>
<accession>A0A147EP69</accession>
<keyword evidence="2" id="KW-0732">Signal</keyword>
<evidence type="ECO:0000313" key="4">
    <source>
        <dbReference type="Proteomes" id="UP000070810"/>
    </source>
</evidence>
<reference evidence="3 4" key="1">
    <citation type="journal article" date="2016" name="Front. Microbiol.">
        <title>Genomic Resource of Rice Seed Associated Bacteria.</title>
        <authorList>
            <person name="Midha S."/>
            <person name="Bansal K."/>
            <person name="Sharma S."/>
            <person name="Kumar N."/>
            <person name="Patil P.P."/>
            <person name="Chaudhry V."/>
            <person name="Patil P.B."/>
        </authorList>
    </citation>
    <scope>NUCLEOTIDE SEQUENCE [LARGE SCALE GENOMIC DNA]</scope>
    <source>
        <strain evidence="3 4">NS354</strain>
    </source>
</reference>
<dbReference type="Proteomes" id="UP000070810">
    <property type="component" value="Unassembled WGS sequence"/>
</dbReference>
<comment type="caution">
    <text evidence="3">The sequence shown here is derived from an EMBL/GenBank/DDBJ whole genome shotgun (WGS) entry which is preliminary data.</text>
</comment>
<feature type="compositionally biased region" description="Low complexity" evidence="1">
    <location>
        <begin position="47"/>
        <end position="57"/>
    </location>
</feature>